<dbReference type="InterPro" id="IPR036525">
    <property type="entry name" value="Tubulin/FtsZ_GTPase_sf"/>
</dbReference>
<dbReference type="InterPro" id="IPR002453">
    <property type="entry name" value="Beta_tubulin"/>
</dbReference>
<dbReference type="Gene3D" id="1.25.40.10">
    <property type="entry name" value="Tetratricopeptide repeat domain"/>
    <property type="match status" value="2"/>
</dbReference>
<dbReference type="SUPFAM" id="SSF52490">
    <property type="entry name" value="Tubulin nucleotide-binding domain-like"/>
    <property type="match status" value="1"/>
</dbReference>
<gene>
    <name evidence="10" type="ORF">SCF082_LOCUS34989</name>
</gene>
<accession>A0ABP0P3N2</accession>
<feature type="domain" description="Tubulin/FtsZ GTPase" evidence="9">
    <location>
        <begin position="1018"/>
        <end position="1164"/>
    </location>
</feature>
<dbReference type="PROSITE" id="PS51375">
    <property type="entry name" value="PPR"/>
    <property type="match status" value="1"/>
</dbReference>
<dbReference type="PRINTS" id="PR01161">
    <property type="entry name" value="TUBULIN"/>
</dbReference>
<dbReference type="PRINTS" id="PR01163">
    <property type="entry name" value="BETATUBULIN"/>
</dbReference>
<sequence>MCQIWSGLKRCAVVNRFRIARQRAGLLIRPRAAGDLSEEGGQFVPQTSDIVPPLPKVVLSMLMEACHLPMGQKWGYHERVLTIISSICADALDQLTHLSGLIMRPVSLAYYQHCRVIVVIFSFMWPMVTALGEDNLGSICDNIVFPFVVYWAMSGLERLAEMMENPVGDDDTEGMGCGEVVIGRSVMVHVPSDPRWSTGADGGDDCLVPLKALKQKAKRQGADPFQTFKFTSDEEVLSDEVRLLLCLFLDYMWSLSETKIVDMRIVLPDELFRFLAMLGTIGNPQEADLLEKLHSLFEEIPREIPRTYPSTGPKLALRMTQGPSNACINFHCDGTYATGTVQIALNSPEDYTGGQLCFFVNDHLEMLERPAGSVCQHPCRVLHGVSALMEGTRKSLFVVDWLNGLGERGVVDATHHHVQGFIKWKQDTEEKRPRVPTCCRLKTFAQARHWRQALKHLEVLGQKAFKFNIIHCNSALAACAWPLAGHLLRHAERHAERAGADAFTVNSACAACERRGRWGEVLGYNGASSAAAKDGRWTQSMEVLKEMRTNTLQRTVISFAALSVKWPWALETLELMRHCDASPGAYHVNGAITSCGASQLWRAALFRVGDAAADVVGCNAAMSACEWLWAAELLECMAAMGSIQQDIISFNALLNAYSAEDLWPRAVNLWRLLEGRDVEPSTVTANCLIGSAAWPEAWQCLHRFLQGGVEVDVIGVNSVISSDWRMALTCEHFFARAGLRRTLITYGALTSTTASGPSPSAWSLAQAVWAQQAQQGAAAEAVGQSAMLKAWADGQQWRWALEMPPSDLNGYGAQLNALSSVGRWRAARAALSSAALSATLSATRVLRSAVCCHSAVAGCERAGAWEQVLLLEMAMFNSRALNRIMLNAVVSAREKGGLLDEFAGKMAKIQSALKGHLLTKKVGAQTSFELCENKRGALRRVFARISLSRPEYAKERKKPLSMAQHFHFEDYFCWLPIPTKIAEGNQIGAKFWEVIADEHGIDPTGTYHGDSDLQLERINVYFNEATGGRYVPRAVLMDLEPGTMDSVRAGPFGQLFRPDNFVFGQTGAGNNWAKGHYTEGAELIDSVLDVVRKEAEGCDCLQGFQLCHSLGGGTGAGMGTLLISKVREEYPDRIMETFSVIPSPKVSDTVVEPSFLSFTLGNPVEQ</sequence>
<comment type="similarity">
    <text evidence="1">Belongs to the tubulin family.</text>
</comment>
<reference evidence="10 11" key="1">
    <citation type="submission" date="2024-02" db="EMBL/GenBank/DDBJ databases">
        <authorList>
            <person name="Chen Y."/>
            <person name="Shah S."/>
            <person name="Dougan E. K."/>
            <person name="Thang M."/>
            <person name="Chan C."/>
        </authorList>
    </citation>
    <scope>NUCLEOTIDE SEQUENCE [LARGE SCALE GENOMIC DNA]</scope>
</reference>
<dbReference type="Gene3D" id="2.60.120.620">
    <property type="entry name" value="q2cbj1_9rhob like domain"/>
    <property type="match status" value="1"/>
</dbReference>
<dbReference type="PROSITE" id="PS00227">
    <property type="entry name" value="TUBULIN"/>
    <property type="match status" value="1"/>
</dbReference>
<dbReference type="Gene3D" id="3.40.50.1440">
    <property type="entry name" value="Tubulin/FtsZ, GTPase domain"/>
    <property type="match status" value="1"/>
</dbReference>
<proteinExistence type="inferred from homology"/>
<evidence type="ECO:0000256" key="2">
    <source>
        <dbReference type="ARBA" id="ARBA00013288"/>
    </source>
</evidence>
<evidence type="ECO:0000256" key="3">
    <source>
        <dbReference type="ARBA" id="ARBA00022701"/>
    </source>
</evidence>
<evidence type="ECO:0000313" key="11">
    <source>
        <dbReference type="Proteomes" id="UP001642464"/>
    </source>
</evidence>
<dbReference type="SMART" id="SM00864">
    <property type="entry name" value="Tubulin"/>
    <property type="match status" value="1"/>
</dbReference>
<dbReference type="PANTHER" id="PTHR11588">
    <property type="entry name" value="TUBULIN"/>
    <property type="match status" value="1"/>
</dbReference>
<keyword evidence="5" id="KW-0547">Nucleotide-binding</keyword>
<dbReference type="Proteomes" id="UP001642464">
    <property type="component" value="Unassembled WGS sequence"/>
</dbReference>
<keyword evidence="11" id="KW-1185">Reference proteome</keyword>
<dbReference type="InterPro" id="IPR017975">
    <property type="entry name" value="Tubulin_CS"/>
</dbReference>
<organism evidence="10 11">
    <name type="scientific">Durusdinium trenchii</name>
    <dbReference type="NCBI Taxonomy" id="1381693"/>
    <lineage>
        <taxon>Eukaryota</taxon>
        <taxon>Sar</taxon>
        <taxon>Alveolata</taxon>
        <taxon>Dinophyceae</taxon>
        <taxon>Suessiales</taxon>
        <taxon>Symbiodiniaceae</taxon>
        <taxon>Durusdinium</taxon>
    </lineage>
</organism>
<dbReference type="InterPro" id="IPR000217">
    <property type="entry name" value="Tubulin"/>
</dbReference>
<dbReference type="EMBL" id="CAXAMM010032779">
    <property type="protein sequence ID" value="CAK9070238.1"/>
    <property type="molecule type" value="Genomic_DNA"/>
</dbReference>
<evidence type="ECO:0000256" key="4">
    <source>
        <dbReference type="ARBA" id="ARBA00022723"/>
    </source>
</evidence>
<dbReference type="Pfam" id="PF00091">
    <property type="entry name" value="Tubulin"/>
    <property type="match status" value="1"/>
</dbReference>
<keyword evidence="4" id="KW-0479">Metal-binding</keyword>
<protein>
    <recommendedName>
        <fullName evidence="2">Tubulin beta chain</fullName>
    </recommendedName>
    <alternativeName>
        <fullName evidence="7">Beta-tubulin</fullName>
    </alternativeName>
</protein>
<evidence type="ECO:0000256" key="5">
    <source>
        <dbReference type="ARBA" id="ARBA00022741"/>
    </source>
</evidence>
<evidence type="ECO:0000256" key="6">
    <source>
        <dbReference type="ARBA" id="ARBA00023134"/>
    </source>
</evidence>
<keyword evidence="3" id="KW-0493">Microtubule</keyword>
<feature type="repeat" description="PPR" evidence="8">
    <location>
        <begin position="646"/>
        <end position="680"/>
    </location>
</feature>
<evidence type="ECO:0000259" key="9">
    <source>
        <dbReference type="SMART" id="SM00864"/>
    </source>
</evidence>
<evidence type="ECO:0000256" key="8">
    <source>
        <dbReference type="PROSITE-ProRule" id="PRU00708"/>
    </source>
</evidence>
<evidence type="ECO:0000256" key="7">
    <source>
        <dbReference type="ARBA" id="ARBA00030446"/>
    </source>
</evidence>
<evidence type="ECO:0000256" key="1">
    <source>
        <dbReference type="ARBA" id="ARBA00009636"/>
    </source>
</evidence>
<dbReference type="InterPro" id="IPR002885">
    <property type="entry name" value="PPR_rpt"/>
</dbReference>
<comment type="caution">
    <text evidence="10">The sequence shown here is derived from an EMBL/GenBank/DDBJ whole genome shotgun (WGS) entry which is preliminary data.</text>
</comment>
<dbReference type="InterPro" id="IPR011990">
    <property type="entry name" value="TPR-like_helical_dom_sf"/>
</dbReference>
<name>A0ABP0P3N2_9DINO</name>
<evidence type="ECO:0000313" key="10">
    <source>
        <dbReference type="EMBL" id="CAK9070238.1"/>
    </source>
</evidence>
<keyword evidence="6" id="KW-0342">GTP-binding</keyword>
<dbReference type="InterPro" id="IPR003008">
    <property type="entry name" value="Tubulin_FtsZ_GTPase"/>
</dbReference>